<dbReference type="InterPro" id="IPR014499">
    <property type="entry name" value="DAC_DacZ"/>
</dbReference>
<dbReference type="PANTHER" id="PTHR34185">
    <property type="entry name" value="DIADENYLATE CYCLASE"/>
    <property type="match status" value="1"/>
</dbReference>
<dbReference type="Proteomes" id="UP000074294">
    <property type="component" value="Unassembled WGS sequence"/>
</dbReference>
<keyword evidence="6" id="KW-0464">Manganese</keyword>
<dbReference type="InterPro" id="IPR015795">
    <property type="entry name" value="Pyrv_Knase_C"/>
</dbReference>
<dbReference type="SUPFAM" id="SSF52935">
    <property type="entry name" value="PK C-terminal domain-like"/>
    <property type="match status" value="1"/>
</dbReference>
<dbReference type="PANTHER" id="PTHR34185:SF1">
    <property type="entry name" value="DIADENYLATE CYCLASE"/>
    <property type="match status" value="1"/>
</dbReference>
<gene>
    <name evidence="6" type="primary">dacZ</name>
    <name evidence="8" type="ORF">APZ16_03795</name>
</gene>
<evidence type="ECO:0000256" key="5">
    <source>
        <dbReference type="ARBA" id="ARBA00022840"/>
    </source>
</evidence>
<protein>
    <recommendedName>
        <fullName evidence="6">Diadenylate cyclase</fullName>
        <shortName evidence="6">DAC</shortName>
        <ecNumber evidence="6">2.7.7.85</ecNumber>
    </recommendedName>
    <alternativeName>
        <fullName evidence="6">Cyclic-di-AMP synthase</fullName>
        <shortName evidence="6">c-di-AMP synthase</shortName>
    </alternativeName>
</protein>
<comment type="cofactor">
    <cofactor evidence="6">
        <name>Mn(2+)</name>
        <dbReference type="ChEBI" id="CHEBI:29035"/>
    </cofactor>
</comment>
<evidence type="ECO:0000256" key="2">
    <source>
        <dbReference type="ARBA" id="ARBA00022679"/>
    </source>
</evidence>
<comment type="similarity">
    <text evidence="6">Belongs to the adenylate cyclase family. DacZ subfamily.</text>
</comment>
<feature type="domain" description="DAC" evidence="7">
    <location>
        <begin position="125"/>
        <end position="280"/>
    </location>
</feature>
<accession>A0A147JTA5</accession>
<dbReference type="InterPro" id="IPR003390">
    <property type="entry name" value="DNA_integrity_scan_DisA_N"/>
</dbReference>
<keyword evidence="4 6" id="KW-0547">Nucleotide-binding</keyword>
<evidence type="ECO:0000313" key="8">
    <source>
        <dbReference type="EMBL" id="KUO39738.1"/>
    </source>
</evidence>
<dbReference type="InterPro" id="IPR036888">
    <property type="entry name" value="DNA_integrity_DisA_N_sf"/>
</dbReference>
<dbReference type="InterPro" id="IPR050338">
    <property type="entry name" value="DisA"/>
</dbReference>
<evidence type="ECO:0000259" key="7">
    <source>
        <dbReference type="PROSITE" id="PS51794"/>
    </source>
</evidence>
<name>A0A147JTA5_HADYE</name>
<dbReference type="EMBL" id="LQMQ01000056">
    <property type="protein sequence ID" value="KUO39738.1"/>
    <property type="molecule type" value="Genomic_DNA"/>
</dbReference>
<dbReference type="GO" id="GO:0005524">
    <property type="term" value="F:ATP binding"/>
    <property type="evidence" value="ECO:0007669"/>
    <property type="project" value="UniProtKB-UniRule"/>
</dbReference>
<dbReference type="AlphaFoldDB" id="A0A147JTA5"/>
<dbReference type="GO" id="GO:0106408">
    <property type="term" value="F:diadenylate cyclase activity"/>
    <property type="evidence" value="ECO:0007669"/>
    <property type="project" value="UniProtKB-EC"/>
</dbReference>
<evidence type="ECO:0000256" key="3">
    <source>
        <dbReference type="ARBA" id="ARBA00022695"/>
    </source>
</evidence>
<evidence type="ECO:0000313" key="9">
    <source>
        <dbReference type="Proteomes" id="UP000074294"/>
    </source>
</evidence>
<organism evidence="8 9">
    <name type="scientific">Hadarchaeum yellowstonense</name>
    <dbReference type="NCBI Taxonomy" id="1776334"/>
    <lineage>
        <taxon>Archaea</taxon>
        <taxon>Methanobacteriati</taxon>
        <taxon>Candidatus Hadarchaeota</taxon>
        <taxon>Candidatus Hadarchaeia</taxon>
        <taxon>Candidatus Hadarchaeales</taxon>
        <taxon>Candidatus Hadarchaeaceae</taxon>
        <taxon>Candidatus Hadarchaeum</taxon>
    </lineage>
</organism>
<dbReference type="Gene3D" id="3.40.1700.10">
    <property type="entry name" value="DNA integrity scanning protein, DisA, N-terminal domain"/>
    <property type="match status" value="1"/>
</dbReference>
<dbReference type="STRING" id="1776334.APZ16_03795"/>
<dbReference type="PROSITE" id="PS51794">
    <property type="entry name" value="DAC"/>
    <property type="match status" value="1"/>
</dbReference>
<evidence type="ECO:0000256" key="6">
    <source>
        <dbReference type="HAMAP-Rule" id="MF_00840"/>
    </source>
</evidence>
<dbReference type="HAMAP" id="MF_00840">
    <property type="entry name" value="DacZ"/>
    <property type="match status" value="1"/>
</dbReference>
<proteinExistence type="inferred from homology"/>
<dbReference type="Gene3D" id="3.40.1380.20">
    <property type="entry name" value="Pyruvate kinase, C-terminal domain"/>
    <property type="match status" value="1"/>
</dbReference>
<comment type="catalytic activity">
    <reaction evidence="1 6">
        <text>2 ATP = 3',3'-c-di-AMP + 2 diphosphate</text>
        <dbReference type="Rhea" id="RHEA:35655"/>
        <dbReference type="ChEBI" id="CHEBI:30616"/>
        <dbReference type="ChEBI" id="CHEBI:33019"/>
        <dbReference type="ChEBI" id="CHEBI:71500"/>
        <dbReference type="EC" id="2.7.7.85"/>
    </reaction>
</comment>
<dbReference type="InterPro" id="IPR036918">
    <property type="entry name" value="Pyrv_Knase_C_sf"/>
</dbReference>
<keyword evidence="3 6" id="KW-0548">Nucleotidyltransferase</keyword>
<dbReference type="Pfam" id="PF02887">
    <property type="entry name" value="PK_C"/>
    <property type="match status" value="1"/>
</dbReference>
<dbReference type="SUPFAM" id="SSF143597">
    <property type="entry name" value="YojJ-like"/>
    <property type="match status" value="1"/>
</dbReference>
<comment type="function">
    <text evidence="6">Diadenylate cyclase that catalyzes the condensation of 2 ATP molecules into cyclic di-AMP (c-di-AMP). c-di-AMP is a second messenger for intracellular signal transduction involved in the control of important regulatory processes such as osmoregulation.</text>
</comment>
<dbReference type="GO" id="GO:0030145">
    <property type="term" value="F:manganese ion binding"/>
    <property type="evidence" value="ECO:0007669"/>
    <property type="project" value="UniProtKB-UniRule"/>
</dbReference>
<evidence type="ECO:0000256" key="1">
    <source>
        <dbReference type="ARBA" id="ARBA00000877"/>
    </source>
</evidence>
<keyword evidence="5 6" id="KW-0067">ATP-binding</keyword>
<sequence>MDVPRALAEAAVKVAQEIRASAILALTETGKNCEVFSKMKLTDQNGRPIKLIVATPNPEAYRRLSMSGNFQCLKLTARPHDRASQAHHAIACGLQEGVIHPGERLVCLTGDGFADMSDSLICTEVNEEFSLVNLLESNPILSATVELSIELAKGGPDGKPVGTSFVVGDTKAVLRLSRQLMINPFRGYSVNIKDRRQWDLLKKYAFFDGAFIIDDLGAIVAAQRYLNANVPVEVPPGLGTRHLAVAAITAATRAKGVTVSGENGVVRIFEKGKILAKIDPGSRIIESLGSST</sequence>
<dbReference type="GO" id="GO:0004016">
    <property type="term" value="F:adenylate cyclase activity"/>
    <property type="evidence" value="ECO:0007669"/>
    <property type="project" value="UniProtKB-UniRule"/>
</dbReference>
<dbReference type="EC" id="2.7.7.85" evidence="6"/>
<evidence type="ECO:0000256" key="4">
    <source>
        <dbReference type="ARBA" id="ARBA00022741"/>
    </source>
</evidence>
<comment type="caution">
    <text evidence="8">The sequence shown here is derived from an EMBL/GenBank/DDBJ whole genome shotgun (WGS) entry which is preliminary data.</text>
</comment>
<dbReference type="Pfam" id="PF02457">
    <property type="entry name" value="DAC"/>
    <property type="match status" value="1"/>
</dbReference>
<keyword evidence="2 6" id="KW-0808">Transferase</keyword>
<reference evidence="8 9" key="1">
    <citation type="journal article" date="2016" name="Nat. Microbiol.">
        <title>Genomic inference of the metabolism of cosmopolitan subsurface Archaea, Hadesarchaea.</title>
        <authorList>
            <person name="Baker B.J."/>
            <person name="Saw J.H."/>
            <person name="Lind A.E."/>
            <person name="Lazar C.S."/>
            <person name="Hinrichs K.-U."/>
            <person name="Teske A.P."/>
            <person name="Ettema T.J."/>
        </authorList>
    </citation>
    <scope>NUCLEOTIDE SEQUENCE [LARGE SCALE GENOMIC DNA]</scope>
</reference>